<feature type="region of interest" description="Disordered" evidence="8">
    <location>
        <begin position="171"/>
        <end position="194"/>
    </location>
</feature>
<accession>S3BXZ0</accession>
<dbReference type="OMA" id="QIFPIVQ"/>
<dbReference type="InterPro" id="IPR046936">
    <property type="entry name" value="BIM1-like"/>
</dbReference>
<dbReference type="GO" id="GO:0098552">
    <property type="term" value="C:side of membrane"/>
    <property type="evidence" value="ECO:0007669"/>
    <property type="project" value="UniProtKB-KW"/>
</dbReference>
<evidence type="ECO:0000256" key="7">
    <source>
        <dbReference type="ARBA" id="ARBA00023288"/>
    </source>
</evidence>
<evidence type="ECO:0000256" key="9">
    <source>
        <dbReference type="SAM" id="SignalP"/>
    </source>
</evidence>
<evidence type="ECO:0000313" key="11">
    <source>
        <dbReference type="EMBL" id="EPE05417.1"/>
    </source>
</evidence>
<dbReference type="CDD" id="cd21176">
    <property type="entry name" value="LPMO_auxiliary-like"/>
    <property type="match status" value="1"/>
</dbReference>
<keyword evidence="4 9" id="KW-0732">Signal</keyword>
<dbReference type="OrthoDB" id="2146436at2759"/>
<dbReference type="GO" id="GO:0005886">
    <property type="term" value="C:plasma membrane"/>
    <property type="evidence" value="ECO:0007669"/>
    <property type="project" value="UniProtKB-SubCell"/>
</dbReference>
<feature type="signal peptide" evidence="9">
    <location>
        <begin position="1"/>
        <end position="16"/>
    </location>
</feature>
<evidence type="ECO:0000256" key="8">
    <source>
        <dbReference type="SAM" id="MobiDB-lite"/>
    </source>
</evidence>
<feature type="chain" id="PRO_5004506810" evidence="9">
    <location>
        <begin position="17"/>
        <end position="226"/>
    </location>
</feature>
<evidence type="ECO:0000256" key="1">
    <source>
        <dbReference type="ARBA" id="ARBA00004609"/>
    </source>
</evidence>
<dbReference type="VEuPathDB" id="FungiDB:F503_02156"/>
<dbReference type="HOGENOM" id="CLU_070647_0_1_1"/>
<keyword evidence="2" id="KW-1003">Cell membrane</keyword>
<evidence type="ECO:0000256" key="4">
    <source>
        <dbReference type="ARBA" id="ARBA00022729"/>
    </source>
</evidence>
<feature type="compositionally biased region" description="Low complexity" evidence="8">
    <location>
        <begin position="174"/>
        <end position="194"/>
    </location>
</feature>
<name>S3BXZ0_OPHP1</name>
<evidence type="ECO:0000256" key="2">
    <source>
        <dbReference type="ARBA" id="ARBA00022475"/>
    </source>
</evidence>
<evidence type="ECO:0000313" key="12">
    <source>
        <dbReference type="Proteomes" id="UP000016923"/>
    </source>
</evidence>
<keyword evidence="12" id="KW-1185">Reference proteome</keyword>
<dbReference type="Pfam" id="PF20238">
    <property type="entry name" value="BIM1-like_dom"/>
    <property type="match status" value="1"/>
</dbReference>
<comment type="subcellular location">
    <subcellularLocation>
        <location evidence="1">Cell membrane</location>
        <topology evidence="1">Lipid-anchor</topology>
        <topology evidence="1">GPI-anchor</topology>
    </subcellularLocation>
</comment>
<dbReference type="InterPro" id="IPR046530">
    <property type="entry name" value="BIM1-like_dom"/>
</dbReference>
<protein>
    <submittedName>
        <fullName evidence="11">Gpi anchored cell wall protein</fullName>
    </submittedName>
</protein>
<evidence type="ECO:0000259" key="10">
    <source>
        <dbReference type="Pfam" id="PF20238"/>
    </source>
</evidence>
<evidence type="ECO:0000256" key="5">
    <source>
        <dbReference type="ARBA" id="ARBA00023136"/>
    </source>
</evidence>
<dbReference type="PANTHER" id="PTHR34992:SF1">
    <property type="entry name" value="COPPER ACQUISITION FACTOR BIM1-LIKE DOMAIN-CONTAINING PROTEIN"/>
    <property type="match status" value="1"/>
</dbReference>
<evidence type="ECO:0000256" key="6">
    <source>
        <dbReference type="ARBA" id="ARBA00023180"/>
    </source>
</evidence>
<evidence type="ECO:0000256" key="3">
    <source>
        <dbReference type="ARBA" id="ARBA00022622"/>
    </source>
</evidence>
<dbReference type="AlphaFoldDB" id="S3BXZ0"/>
<proteinExistence type="predicted"/>
<dbReference type="eggNOG" id="ENOG502S92W">
    <property type="taxonomic scope" value="Eukaryota"/>
</dbReference>
<dbReference type="PANTHER" id="PTHR34992">
    <property type="entry name" value="HYPHAL ANASTAMOSIS-7 PROTEIN"/>
    <property type="match status" value="1"/>
</dbReference>
<keyword evidence="7" id="KW-0449">Lipoprotein</keyword>
<reference evidence="11 12" key="1">
    <citation type="journal article" date="2013" name="BMC Genomics">
        <title>The genome and transcriptome of the pine saprophyte Ophiostoma piceae, and a comparison with the bark beetle-associated pine pathogen Grosmannia clavigera.</title>
        <authorList>
            <person name="Haridas S."/>
            <person name="Wang Y."/>
            <person name="Lim L."/>
            <person name="Massoumi Alamouti S."/>
            <person name="Jackman S."/>
            <person name="Docking R."/>
            <person name="Robertson G."/>
            <person name="Birol I."/>
            <person name="Bohlmann J."/>
            <person name="Breuil C."/>
        </authorList>
    </citation>
    <scope>NUCLEOTIDE SEQUENCE [LARGE SCALE GENOMIC DNA]</scope>
    <source>
        <strain evidence="11 12">UAMH 11346</strain>
    </source>
</reference>
<feature type="domain" description="Copper acquisition factor BIM1-like" evidence="10">
    <location>
        <begin position="15"/>
        <end position="155"/>
    </location>
</feature>
<keyword evidence="6" id="KW-0325">Glycoprotein</keyword>
<dbReference type="Proteomes" id="UP000016923">
    <property type="component" value="Unassembled WGS sequence"/>
</dbReference>
<sequence length="226" mass="22617">MLKLTALLAAASLANAHFVLSYPPTIGFNDDKEDIGPCGGFTPDFATDNLTDFFVGGDNIATNLLHAQGTWLYRATLDETAGASANWTKLFPEVLQSGLGKFCQPSVTAPAAWAGKKGVLSVVVDAPDGLLYQCASVNFVAGAASASQDVCTNSSSVTAAFTTDANLASLTGDSSSTTASNTSTSTASPTSSTAAATSSVDSAAGRAAGSVVGVALAAVLGSVFML</sequence>
<organism evidence="11 12">
    <name type="scientific">Ophiostoma piceae (strain UAMH 11346)</name>
    <name type="common">Sap stain fungus</name>
    <dbReference type="NCBI Taxonomy" id="1262450"/>
    <lineage>
        <taxon>Eukaryota</taxon>
        <taxon>Fungi</taxon>
        <taxon>Dikarya</taxon>
        <taxon>Ascomycota</taxon>
        <taxon>Pezizomycotina</taxon>
        <taxon>Sordariomycetes</taxon>
        <taxon>Sordariomycetidae</taxon>
        <taxon>Ophiostomatales</taxon>
        <taxon>Ophiostomataceae</taxon>
        <taxon>Ophiostoma</taxon>
    </lineage>
</organism>
<gene>
    <name evidence="11" type="ORF">F503_02156</name>
</gene>
<keyword evidence="3" id="KW-0336">GPI-anchor</keyword>
<dbReference type="EMBL" id="KE148156">
    <property type="protein sequence ID" value="EPE05417.1"/>
    <property type="molecule type" value="Genomic_DNA"/>
</dbReference>
<keyword evidence="5" id="KW-0472">Membrane</keyword>